<evidence type="ECO:0000259" key="1">
    <source>
        <dbReference type="PROSITE" id="PS50053"/>
    </source>
</evidence>
<dbReference type="InterPro" id="IPR029071">
    <property type="entry name" value="Ubiquitin-like_domsf"/>
</dbReference>
<dbReference type="EMBL" id="MU069441">
    <property type="protein sequence ID" value="KAF5843546.1"/>
    <property type="molecule type" value="Genomic_DNA"/>
</dbReference>
<accession>A0ABQ7H9L3</accession>
<sequence>MTVETLCLDPVHLACAGPDLSAKGVLEQAAKQLGWQPTSTLHRLENFNEPWERLIFRGREIKDNQDLPAAGMKEGDKVVVVRRALCADGWKVAMADDFFSDDDA</sequence>
<gene>
    <name evidence="2" type="ORF">DUNSADRAFT_14462</name>
</gene>
<dbReference type="SUPFAM" id="SSF54236">
    <property type="entry name" value="Ubiquitin-like"/>
    <property type="match status" value="1"/>
</dbReference>
<evidence type="ECO:0000313" key="3">
    <source>
        <dbReference type="Proteomes" id="UP000815325"/>
    </source>
</evidence>
<name>A0ABQ7H9L3_DUNSA</name>
<dbReference type="PROSITE" id="PS50053">
    <property type="entry name" value="UBIQUITIN_2"/>
    <property type="match status" value="1"/>
</dbReference>
<keyword evidence="3" id="KW-1185">Reference proteome</keyword>
<proteinExistence type="predicted"/>
<dbReference type="Proteomes" id="UP000815325">
    <property type="component" value="Unassembled WGS sequence"/>
</dbReference>
<dbReference type="Pfam" id="PF00240">
    <property type="entry name" value="ubiquitin"/>
    <property type="match status" value="1"/>
</dbReference>
<evidence type="ECO:0000313" key="2">
    <source>
        <dbReference type="EMBL" id="KAF5843546.1"/>
    </source>
</evidence>
<protein>
    <recommendedName>
        <fullName evidence="1">Ubiquitin-like domain-containing protein</fullName>
    </recommendedName>
</protein>
<reference evidence="2" key="1">
    <citation type="submission" date="2017-08" db="EMBL/GenBank/DDBJ databases">
        <authorList>
            <person name="Polle J.E."/>
            <person name="Barry K."/>
            <person name="Cushman J."/>
            <person name="Schmutz J."/>
            <person name="Tran D."/>
            <person name="Hathwaick L.T."/>
            <person name="Yim W.C."/>
            <person name="Jenkins J."/>
            <person name="Mckie-Krisberg Z.M."/>
            <person name="Prochnik S."/>
            <person name="Lindquist E."/>
            <person name="Dockter R.B."/>
            <person name="Adam C."/>
            <person name="Molina H."/>
            <person name="Bunkerborg J."/>
            <person name="Jin E."/>
            <person name="Buchheim M."/>
            <person name="Magnuson J."/>
        </authorList>
    </citation>
    <scope>NUCLEOTIDE SEQUENCE</scope>
    <source>
        <strain evidence="2">CCAP 19/18</strain>
    </source>
</reference>
<feature type="domain" description="Ubiquitin-like" evidence="1">
    <location>
        <begin position="52"/>
        <end position="83"/>
    </location>
</feature>
<dbReference type="InterPro" id="IPR000626">
    <property type="entry name" value="Ubiquitin-like_dom"/>
</dbReference>
<comment type="caution">
    <text evidence="2">The sequence shown here is derived from an EMBL/GenBank/DDBJ whole genome shotgun (WGS) entry which is preliminary data.</text>
</comment>
<organism evidence="2 3">
    <name type="scientific">Dunaliella salina</name>
    <name type="common">Green alga</name>
    <name type="synonym">Protococcus salinus</name>
    <dbReference type="NCBI Taxonomy" id="3046"/>
    <lineage>
        <taxon>Eukaryota</taxon>
        <taxon>Viridiplantae</taxon>
        <taxon>Chlorophyta</taxon>
        <taxon>core chlorophytes</taxon>
        <taxon>Chlorophyceae</taxon>
        <taxon>CS clade</taxon>
        <taxon>Chlamydomonadales</taxon>
        <taxon>Dunaliellaceae</taxon>
        <taxon>Dunaliella</taxon>
    </lineage>
</organism>